<reference evidence="3" key="1">
    <citation type="submission" date="2017-02" db="UniProtKB">
        <authorList>
            <consortium name="WormBaseParasite"/>
        </authorList>
    </citation>
    <scope>IDENTIFICATION</scope>
</reference>
<feature type="transmembrane region" description="Helical" evidence="1">
    <location>
        <begin position="12"/>
        <end position="30"/>
    </location>
</feature>
<dbReference type="PROSITE" id="PS51257">
    <property type="entry name" value="PROKAR_LIPOPROTEIN"/>
    <property type="match status" value="1"/>
</dbReference>
<keyword evidence="1" id="KW-0472">Membrane</keyword>
<protein>
    <submittedName>
        <fullName evidence="3">MFS domain-containing protein</fullName>
    </submittedName>
</protein>
<keyword evidence="2" id="KW-1185">Reference proteome</keyword>
<feature type="transmembrane region" description="Helical" evidence="1">
    <location>
        <begin position="36"/>
        <end position="56"/>
    </location>
</feature>
<name>A0A0M3HJC4_ASCLU</name>
<dbReference type="AlphaFoldDB" id="A0A0M3HJC4"/>
<keyword evidence="1" id="KW-1133">Transmembrane helix</keyword>
<evidence type="ECO:0000256" key="1">
    <source>
        <dbReference type="SAM" id="Phobius"/>
    </source>
</evidence>
<evidence type="ECO:0000313" key="3">
    <source>
        <dbReference type="WBParaSite" id="ALUE_0000161901-mRNA-1"/>
    </source>
</evidence>
<keyword evidence="1" id="KW-0812">Transmembrane</keyword>
<accession>A0A0M3HJC4</accession>
<proteinExistence type="predicted"/>
<organism evidence="2 3">
    <name type="scientific">Ascaris lumbricoides</name>
    <name type="common">Giant roundworm</name>
    <dbReference type="NCBI Taxonomy" id="6252"/>
    <lineage>
        <taxon>Eukaryota</taxon>
        <taxon>Metazoa</taxon>
        <taxon>Ecdysozoa</taxon>
        <taxon>Nematoda</taxon>
        <taxon>Chromadorea</taxon>
        <taxon>Rhabditida</taxon>
        <taxon>Spirurina</taxon>
        <taxon>Ascaridomorpha</taxon>
        <taxon>Ascaridoidea</taxon>
        <taxon>Ascarididae</taxon>
        <taxon>Ascaris</taxon>
    </lineage>
</organism>
<sequence length="58" mass="6164">MCVCAGRKIIHAGSMAVIVACLGGIVSLLHYELADIHGNLIRIFTLISFGMTGSIFTQ</sequence>
<dbReference type="WBParaSite" id="ALUE_0000161901-mRNA-1">
    <property type="protein sequence ID" value="ALUE_0000161901-mRNA-1"/>
    <property type="gene ID" value="ALUE_0000161901"/>
</dbReference>
<evidence type="ECO:0000313" key="2">
    <source>
        <dbReference type="Proteomes" id="UP000036681"/>
    </source>
</evidence>
<dbReference type="Proteomes" id="UP000036681">
    <property type="component" value="Unplaced"/>
</dbReference>